<keyword evidence="7" id="KW-0808">Transferase</keyword>
<dbReference type="GO" id="GO:0008483">
    <property type="term" value="F:transaminase activity"/>
    <property type="evidence" value="ECO:0007669"/>
    <property type="project" value="UniProtKB-KW"/>
</dbReference>
<dbReference type="InterPro" id="IPR000524">
    <property type="entry name" value="Tscrpt_reg_HTH_GntR"/>
</dbReference>
<dbReference type="SUPFAM" id="SSF53383">
    <property type="entry name" value="PLP-dependent transferases"/>
    <property type="match status" value="1"/>
</dbReference>
<dbReference type="PANTHER" id="PTHR46577:SF2">
    <property type="entry name" value="TRANSCRIPTIONAL REGULATORY PROTEIN"/>
    <property type="match status" value="1"/>
</dbReference>
<accession>A0ABW7EQ89</accession>
<dbReference type="InterPro" id="IPR036390">
    <property type="entry name" value="WH_DNA-bd_sf"/>
</dbReference>
<dbReference type="SUPFAM" id="SSF46785">
    <property type="entry name" value="Winged helix' DNA-binding domain"/>
    <property type="match status" value="1"/>
</dbReference>
<dbReference type="Pfam" id="PF00155">
    <property type="entry name" value="Aminotran_1_2"/>
    <property type="match status" value="1"/>
</dbReference>
<dbReference type="RefSeq" id="WP_394471734.1">
    <property type="nucleotide sequence ID" value="NZ_JBIGHY010000006.1"/>
</dbReference>
<dbReference type="CDD" id="cd07377">
    <property type="entry name" value="WHTH_GntR"/>
    <property type="match status" value="1"/>
</dbReference>
<name>A0ABW7EQ89_9BURK</name>
<keyword evidence="8" id="KW-1185">Reference proteome</keyword>
<keyword evidence="3" id="KW-0805">Transcription regulation</keyword>
<keyword evidence="7" id="KW-0032">Aminotransferase</keyword>
<evidence type="ECO:0000313" key="7">
    <source>
        <dbReference type="EMBL" id="MFG6415665.1"/>
    </source>
</evidence>
<feature type="domain" description="HTH gntR-type" evidence="6">
    <location>
        <begin position="5"/>
        <end position="73"/>
    </location>
</feature>
<comment type="caution">
    <text evidence="7">The sequence shown here is derived from an EMBL/GenBank/DDBJ whole genome shotgun (WGS) entry which is preliminary data.</text>
</comment>
<dbReference type="PANTHER" id="PTHR46577">
    <property type="entry name" value="HTH-TYPE TRANSCRIPTIONAL REGULATORY PROTEIN GABR"/>
    <property type="match status" value="1"/>
</dbReference>
<dbReference type="InterPro" id="IPR004839">
    <property type="entry name" value="Aminotransferase_I/II_large"/>
</dbReference>
<organism evidence="7 8">
    <name type="scientific">Pelomonas dachongensis</name>
    <dbReference type="NCBI Taxonomy" id="3299029"/>
    <lineage>
        <taxon>Bacteria</taxon>
        <taxon>Pseudomonadati</taxon>
        <taxon>Pseudomonadota</taxon>
        <taxon>Betaproteobacteria</taxon>
        <taxon>Burkholderiales</taxon>
        <taxon>Sphaerotilaceae</taxon>
        <taxon>Roseateles</taxon>
    </lineage>
</organism>
<keyword evidence="2" id="KW-0663">Pyridoxal phosphate</keyword>
<dbReference type="InterPro" id="IPR015421">
    <property type="entry name" value="PyrdxlP-dep_Trfase_major"/>
</dbReference>
<keyword evidence="4" id="KW-0238">DNA-binding</keyword>
<dbReference type="InterPro" id="IPR051446">
    <property type="entry name" value="HTH_trans_reg/aminotransferase"/>
</dbReference>
<dbReference type="InterPro" id="IPR015424">
    <property type="entry name" value="PyrdxlP-dep_Trfase"/>
</dbReference>
<dbReference type="Gene3D" id="3.40.640.10">
    <property type="entry name" value="Type I PLP-dependent aspartate aminotransferase-like (Major domain)"/>
    <property type="match status" value="1"/>
</dbReference>
<dbReference type="Proteomes" id="UP001606300">
    <property type="component" value="Unassembled WGS sequence"/>
</dbReference>
<evidence type="ECO:0000256" key="5">
    <source>
        <dbReference type="ARBA" id="ARBA00023163"/>
    </source>
</evidence>
<dbReference type="CDD" id="cd00609">
    <property type="entry name" value="AAT_like"/>
    <property type="match status" value="1"/>
</dbReference>
<dbReference type="InterPro" id="IPR036388">
    <property type="entry name" value="WH-like_DNA-bd_sf"/>
</dbReference>
<evidence type="ECO:0000256" key="1">
    <source>
        <dbReference type="ARBA" id="ARBA00005384"/>
    </source>
</evidence>
<dbReference type="SMART" id="SM00345">
    <property type="entry name" value="HTH_GNTR"/>
    <property type="match status" value="1"/>
</dbReference>
<evidence type="ECO:0000256" key="4">
    <source>
        <dbReference type="ARBA" id="ARBA00023125"/>
    </source>
</evidence>
<evidence type="ECO:0000256" key="3">
    <source>
        <dbReference type="ARBA" id="ARBA00023015"/>
    </source>
</evidence>
<dbReference type="InterPro" id="IPR015422">
    <property type="entry name" value="PyrdxlP-dep_Trfase_small"/>
</dbReference>
<protein>
    <submittedName>
        <fullName evidence="7">PLP-dependent aminotransferase family protein</fullName>
    </submittedName>
</protein>
<proteinExistence type="inferred from homology"/>
<dbReference type="Gene3D" id="1.10.10.10">
    <property type="entry name" value="Winged helix-like DNA-binding domain superfamily/Winged helix DNA-binding domain"/>
    <property type="match status" value="1"/>
</dbReference>
<dbReference type="PROSITE" id="PS50949">
    <property type="entry name" value="HTH_GNTR"/>
    <property type="match status" value="1"/>
</dbReference>
<dbReference type="Pfam" id="PF00392">
    <property type="entry name" value="GntR"/>
    <property type="match status" value="1"/>
</dbReference>
<dbReference type="EMBL" id="JBIGHY010000006">
    <property type="protein sequence ID" value="MFG6415665.1"/>
    <property type="molecule type" value="Genomic_DNA"/>
</dbReference>
<gene>
    <name evidence="7" type="ORF">ACG02S_17365</name>
</gene>
<reference evidence="7 8" key="1">
    <citation type="submission" date="2024-09" db="EMBL/GenBank/DDBJ databases">
        <title>Novel species of the genus Pelomonas and Roseateles isolated from streams.</title>
        <authorList>
            <person name="Lu H."/>
        </authorList>
    </citation>
    <scope>NUCLEOTIDE SEQUENCE [LARGE SCALE GENOMIC DNA]</scope>
    <source>
        <strain evidence="7 8">DC23W</strain>
    </source>
</reference>
<comment type="similarity">
    <text evidence="1">In the C-terminal section; belongs to the class-I pyridoxal-phosphate-dependent aminotransferase family.</text>
</comment>
<evidence type="ECO:0000259" key="6">
    <source>
        <dbReference type="PROSITE" id="PS50949"/>
    </source>
</evidence>
<keyword evidence="5" id="KW-0804">Transcription</keyword>
<evidence type="ECO:0000256" key="2">
    <source>
        <dbReference type="ARBA" id="ARBA00022898"/>
    </source>
</evidence>
<evidence type="ECO:0000313" key="8">
    <source>
        <dbReference type="Proteomes" id="UP001606300"/>
    </source>
</evidence>
<dbReference type="Gene3D" id="3.90.1150.10">
    <property type="entry name" value="Aspartate Aminotransferase, domain 1"/>
    <property type="match status" value="1"/>
</dbReference>
<sequence>MSAEPPRYRRLADELSALIQAGALRPGDRLPSVRQTQASRGCSAATVFQAYHLLEARGLIRAAERSGYFVAPAAAPVATPAHEPQPVAVSEMVFQLLGTGGHEIHTPLGSAFPSPTLFPFARLRSAMIAGSRRLVPEELTQQLPGGHEGLRRQIALRYLRLGMSIAPDEIVLTDGALEGLNLSLQLLTRPGDAVLIESPCFYAALQALERLGLRAIEVPTQAASGADLDAMARLIERHAPAACWLMTSFQNPLGSLMPVEKKRALVALLERHGIPLIEDDVYAELQHHGLPPLPAKAYATQGGVLHAGSFAKTLAPGWRVGWVAAGRFAPALQRAKLSQSLSGSWPAQAAIAHYLEGGDYERHLRALRRALAAQQRTLRAAVLRHFPAGTRVTQPEGGYFLWVELPAAHDSLSLQRAALQEGISLAPGPLFCAQGRFLNCLRLNAGQPWTPTLAAAVARLGELIRSQTAASAPYPPAPMQAR</sequence>